<dbReference type="Gene3D" id="3.40.50.12780">
    <property type="entry name" value="N-terminal domain of ligase-like"/>
    <property type="match status" value="1"/>
</dbReference>
<protein>
    <submittedName>
        <fullName evidence="1">Phenylacetate-coenzyme A ligase PaaK</fullName>
    </submittedName>
</protein>
<proteinExistence type="predicted"/>
<evidence type="ECO:0000313" key="1">
    <source>
        <dbReference type="EMBL" id="MDF2952877.1"/>
    </source>
</evidence>
<accession>A0AAE3P0I5</accession>
<keyword evidence="1" id="KW-0436">Ligase</keyword>
<reference evidence="1" key="1">
    <citation type="submission" date="2022-11" db="EMBL/GenBank/DDBJ databases">
        <title>Candidatus Alkanophaga archaea from heated hydrothermal vent sediment oxidize petroleum alkanes.</title>
        <authorList>
            <person name="Zehnle H."/>
            <person name="Laso-Perez R."/>
            <person name="Lipp J."/>
            <person name="Teske A."/>
            <person name="Wegener G."/>
        </authorList>
    </citation>
    <scope>NUCLEOTIDE SEQUENCE</scope>
    <source>
        <strain evidence="1">MCA70</strain>
    </source>
</reference>
<dbReference type="InterPro" id="IPR042099">
    <property type="entry name" value="ANL_N_sf"/>
</dbReference>
<dbReference type="AlphaFoldDB" id="A0AAE3P0I5"/>
<sequence>MFNPDKETLSREEIEKLQLQKLRKTLQFLKNSRSKLKEKYKDINPEDIKLLRI</sequence>
<gene>
    <name evidence="1" type="ORF">OD816_000122</name>
</gene>
<comment type="caution">
    <text evidence="1">The sequence shown here is derived from an EMBL/GenBank/DDBJ whole genome shotgun (WGS) entry which is preliminary data.</text>
</comment>
<dbReference type="EMBL" id="JAPHEG010000001">
    <property type="protein sequence ID" value="MDF2952877.1"/>
    <property type="molecule type" value="Genomic_DNA"/>
</dbReference>
<evidence type="ECO:0000313" key="2">
    <source>
        <dbReference type="Proteomes" id="UP001144110"/>
    </source>
</evidence>
<dbReference type="Proteomes" id="UP001144110">
    <property type="component" value="Unassembled WGS sequence"/>
</dbReference>
<organism evidence="1 2">
    <name type="scientific">Candidatus Thermodesulfobacterium syntrophicum</name>
    <dbReference type="NCBI Taxonomy" id="3060442"/>
    <lineage>
        <taxon>Bacteria</taxon>
        <taxon>Pseudomonadati</taxon>
        <taxon>Thermodesulfobacteriota</taxon>
        <taxon>Thermodesulfobacteria</taxon>
        <taxon>Thermodesulfobacteriales</taxon>
        <taxon>Thermodesulfobacteriaceae</taxon>
        <taxon>Thermodesulfobacterium</taxon>
    </lineage>
</organism>
<dbReference type="GO" id="GO:0016874">
    <property type="term" value="F:ligase activity"/>
    <property type="evidence" value="ECO:0007669"/>
    <property type="project" value="UniProtKB-KW"/>
</dbReference>
<name>A0AAE3P0I5_9BACT</name>